<dbReference type="PROSITE" id="PS50932">
    <property type="entry name" value="HTH_LACI_2"/>
    <property type="match status" value="1"/>
</dbReference>
<dbReference type="GO" id="GO:0003700">
    <property type="term" value="F:DNA-binding transcription factor activity"/>
    <property type="evidence" value="ECO:0007669"/>
    <property type="project" value="TreeGrafter"/>
</dbReference>
<keyword evidence="7" id="KW-1185">Reference proteome</keyword>
<name>A0A2V1N1S1_9LACO</name>
<dbReference type="EMBL" id="QCXQ01000001">
    <property type="protein sequence ID" value="PWG00658.1"/>
    <property type="molecule type" value="Genomic_DNA"/>
</dbReference>
<dbReference type="Pfam" id="PF13377">
    <property type="entry name" value="Peripla_BP_3"/>
    <property type="match status" value="1"/>
</dbReference>
<evidence type="ECO:0000313" key="6">
    <source>
        <dbReference type="EMBL" id="PWG00658.1"/>
    </source>
</evidence>
<sequence length="335" mass="36968">MAGKVTIRDVAAIAGVSVTTVSQILNGKGERFTPETQERVKQAQQNLGYVPNYNARNLVSQSTRTIGVLVPDLSNAFFTSFIRGIQTRAKVDQFVPLILETNRNEELERDYVQELVQRTANGIIISSAAITSDTIDNLLKPNHIPYILFDQNTLTSGDRVDINEHEGGRLAAQHLIELGHRQVAIMMPKQATLNIQARYTGFCAEFQKIGELPKTVLSDMTPQAGYSAADTVRKLGVSAVFAINDEMAIGLMKGLKDAKVSVPEQVSVIGYDDVEMGAYVTPMLTTIHQPIYEMGVEAAKLLVDRIHQPDAPYESLMLPVSLVVRQSTRRREISD</sequence>
<evidence type="ECO:0000259" key="5">
    <source>
        <dbReference type="PROSITE" id="PS50932"/>
    </source>
</evidence>
<dbReference type="PRINTS" id="PR00036">
    <property type="entry name" value="HTHLACI"/>
</dbReference>
<dbReference type="Pfam" id="PF00356">
    <property type="entry name" value="LacI"/>
    <property type="match status" value="1"/>
</dbReference>
<dbReference type="InterPro" id="IPR028082">
    <property type="entry name" value="Peripla_BP_I"/>
</dbReference>
<dbReference type="GO" id="GO:0000976">
    <property type="term" value="F:transcription cis-regulatory region binding"/>
    <property type="evidence" value="ECO:0007669"/>
    <property type="project" value="TreeGrafter"/>
</dbReference>
<keyword evidence="1" id="KW-0678">Repressor</keyword>
<dbReference type="CDD" id="cd01392">
    <property type="entry name" value="HTH_LacI"/>
    <property type="match status" value="1"/>
</dbReference>
<comment type="caution">
    <text evidence="6">The sequence shown here is derived from an EMBL/GenBank/DDBJ whole genome shotgun (WGS) entry which is preliminary data.</text>
</comment>
<dbReference type="Gene3D" id="1.10.260.40">
    <property type="entry name" value="lambda repressor-like DNA-binding domains"/>
    <property type="match status" value="1"/>
</dbReference>
<dbReference type="InterPro" id="IPR010982">
    <property type="entry name" value="Lambda_DNA-bd_dom_sf"/>
</dbReference>
<dbReference type="Gene3D" id="3.40.50.2300">
    <property type="match status" value="2"/>
</dbReference>
<gene>
    <name evidence="6" type="ORF">DCM90_00335</name>
</gene>
<evidence type="ECO:0000256" key="2">
    <source>
        <dbReference type="ARBA" id="ARBA00023015"/>
    </source>
</evidence>
<keyword evidence="4" id="KW-0804">Transcription</keyword>
<dbReference type="NCBIfam" id="NF047341">
    <property type="entry name" value="lactose_RbsR"/>
    <property type="match status" value="1"/>
</dbReference>
<proteinExistence type="predicted"/>
<organism evidence="6 7">
    <name type="scientific">Levilactobacillus bambusae</name>
    <dbReference type="NCBI Taxonomy" id="2024736"/>
    <lineage>
        <taxon>Bacteria</taxon>
        <taxon>Bacillati</taxon>
        <taxon>Bacillota</taxon>
        <taxon>Bacilli</taxon>
        <taxon>Lactobacillales</taxon>
        <taxon>Lactobacillaceae</taxon>
        <taxon>Levilactobacillus</taxon>
    </lineage>
</organism>
<dbReference type="PROSITE" id="PS00356">
    <property type="entry name" value="HTH_LACI_1"/>
    <property type="match status" value="1"/>
</dbReference>
<feature type="domain" description="HTH lacI-type" evidence="5">
    <location>
        <begin position="5"/>
        <end position="60"/>
    </location>
</feature>
<evidence type="ECO:0000256" key="1">
    <source>
        <dbReference type="ARBA" id="ARBA00022491"/>
    </source>
</evidence>
<dbReference type="SUPFAM" id="SSF47413">
    <property type="entry name" value="lambda repressor-like DNA-binding domains"/>
    <property type="match status" value="1"/>
</dbReference>
<dbReference type="RefSeq" id="WP_109249371.1">
    <property type="nucleotide sequence ID" value="NZ_QCXQ01000001.1"/>
</dbReference>
<reference evidence="6 7" key="1">
    <citation type="journal article" date="2018" name="Int. J. Syst. Evol. Microbiol.">
        <title>Lactobacillus bambusae sp. nov., isolated from a traditional fermented Ma-bamboo shoots of Taiwan.</title>
        <authorList>
            <person name="Wang L.-T."/>
        </authorList>
    </citation>
    <scope>NUCLEOTIDE SEQUENCE [LARGE SCALE GENOMIC DNA]</scope>
    <source>
        <strain evidence="6 7">BS-W1</strain>
    </source>
</reference>
<dbReference type="SMART" id="SM00354">
    <property type="entry name" value="HTH_LACI"/>
    <property type="match status" value="1"/>
</dbReference>
<evidence type="ECO:0000256" key="3">
    <source>
        <dbReference type="ARBA" id="ARBA00023125"/>
    </source>
</evidence>
<evidence type="ECO:0000256" key="4">
    <source>
        <dbReference type="ARBA" id="ARBA00023163"/>
    </source>
</evidence>
<keyword evidence="3" id="KW-0238">DNA-binding</keyword>
<dbReference type="PANTHER" id="PTHR30146:SF148">
    <property type="entry name" value="HTH-TYPE TRANSCRIPTIONAL REPRESSOR PURR-RELATED"/>
    <property type="match status" value="1"/>
</dbReference>
<dbReference type="OrthoDB" id="9775106at2"/>
<dbReference type="PANTHER" id="PTHR30146">
    <property type="entry name" value="LACI-RELATED TRANSCRIPTIONAL REPRESSOR"/>
    <property type="match status" value="1"/>
</dbReference>
<dbReference type="AlphaFoldDB" id="A0A2V1N1S1"/>
<dbReference type="InterPro" id="IPR000843">
    <property type="entry name" value="HTH_LacI"/>
</dbReference>
<dbReference type="SUPFAM" id="SSF53822">
    <property type="entry name" value="Periplasmic binding protein-like I"/>
    <property type="match status" value="1"/>
</dbReference>
<accession>A0A2V1N1S1</accession>
<evidence type="ECO:0000313" key="7">
    <source>
        <dbReference type="Proteomes" id="UP000245080"/>
    </source>
</evidence>
<protein>
    <submittedName>
        <fullName evidence="6">LacI family transcriptional regulator</fullName>
    </submittedName>
</protein>
<dbReference type="InterPro" id="IPR046335">
    <property type="entry name" value="LacI/GalR-like_sensor"/>
</dbReference>
<dbReference type="Proteomes" id="UP000245080">
    <property type="component" value="Unassembled WGS sequence"/>
</dbReference>
<keyword evidence="2" id="KW-0805">Transcription regulation</keyword>